<reference evidence="2 3" key="1">
    <citation type="submission" date="2016-11" db="EMBL/GenBank/DDBJ databases">
        <authorList>
            <person name="Jaros S."/>
            <person name="Januszkiewicz K."/>
            <person name="Wedrychowicz H."/>
        </authorList>
    </citation>
    <scope>NUCLEOTIDE SEQUENCE [LARGE SCALE GENOMIC DNA]</scope>
    <source>
        <strain evidence="2 3">CGMCC 4.2025</strain>
    </source>
</reference>
<protein>
    <submittedName>
        <fullName evidence="2">FAD-NAD(P)-binding</fullName>
    </submittedName>
</protein>
<evidence type="ECO:0000313" key="2">
    <source>
        <dbReference type="EMBL" id="SHM91612.1"/>
    </source>
</evidence>
<dbReference type="OrthoDB" id="3653265at2"/>
<feature type="domain" description="FAD-dependent urate hydroxylase HpyO/Asp monooxygenase CreE-like FAD/NAD(P)-binding" evidence="1">
    <location>
        <begin position="5"/>
        <end position="183"/>
    </location>
</feature>
<dbReference type="STRING" id="310782.SAMN05216499_11686"/>
<dbReference type="Proteomes" id="UP000184111">
    <property type="component" value="Unassembled WGS sequence"/>
</dbReference>
<dbReference type="Pfam" id="PF13454">
    <property type="entry name" value="NAD_binding_9"/>
    <property type="match status" value="1"/>
</dbReference>
<dbReference type="InterPro" id="IPR036188">
    <property type="entry name" value="FAD/NAD-bd_sf"/>
</dbReference>
<evidence type="ECO:0000313" key="3">
    <source>
        <dbReference type="Proteomes" id="UP000184111"/>
    </source>
</evidence>
<name>A0A1M7MMC6_9ACTN</name>
<organism evidence="2 3">
    <name type="scientific">Actinacidiphila paucisporea</name>
    <dbReference type="NCBI Taxonomy" id="310782"/>
    <lineage>
        <taxon>Bacteria</taxon>
        <taxon>Bacillati</taxon>
        <taxon>Actinomycetota</taxon>
        <taxon>Actinomycetes</taxon>
        <taxon>Kitasatosporales</taxon>
        <taxon>Streptomycetaceae</taxon>
        <taxon>Actinacidiphila</taxon>
    </lineage>
</organism>
<sequence length="623" mass="66773">MPRIAVIGAGPVGVGLVERLLANAGTLAPGRTLEIVLIDPHPAGPGRVWRHGQSPLMRMNSLAKDVTLFPGEAVRCAGPPRPGPSLADWAAATAAGTLPPVDPSLAGEVRETGPASFATRRLQGAYLSWFLGDVIRQAPPGTRVTVHEGRAVALTGAPDGIERVHLADGARLDADAVVLALGHLDARPQGEQAETAAFAERHGLGYLPPGFVTDADLAMFAPGEDVLVRGMGLAFFDLMALVTEGRGGRYARTAGGELRYVRSGREPRLLAGSRRGMPYRCKPSHRLIHGPVHDLRYFPEALGQSLAGDGMLDFRRDVWPLVVKDLSYAYYRELFAAAARHTAMPWQDFERLHAACTADELDALVEKAVPDPAHRWNVDDLRAPLRHLEPNTTAGFGVRFIALLEQELRRSADPARSADTALYGAQLLFFEHLARLRPRLSPGDRTEELDGAWFGLFNLVASGPPAFRMEELLALCRAGVVRPLGSGMRVRLDASTGRFRAGGANLREEVPAGVLIDARLPDPTLAGTADELLRGLYAAGAVSEEFLADPETGCRLPTGRIAVDDRGRLVDAGGTAHRARYALGWNTSLRGARAFAIPGTNAITFRHGDHVARAVLTGLSTLA</sequence>
<dbReference type="PANTHER" id="PTHR40254">
    <property type="entry name" value="BLR0577 PROTEIN"/>
    <property type="match status" value="1"/>
</dbReference>
<dbReference type="SUPFAM" id="SSF51905">
    <property type="entry name" value="FAD/NAD(P)-binding domain"/>
    <property type="match status" value="1"/>
</dbReference>
<dbReference type="EMBL" id="FRBI01000016">
    <property type="protein sequence ID" value="SHM91612.1"/>
    <property type="molecule type" value="Genomic_DNA"/>
</dbReference>
<keyword evidence="3" id="KW-1185">Reference proteome</keyword>
<dbReference type="InterPro" id="IPR052189">
    <property type="entry name" value="L-asp_N-monooxygenase_NS-form"/>
</dbReference>
<accession>A0A1M7MMC6</accession>
<dbReference type="RefSeq" id="WP_073500857.1">
    <property type="nucleotide sequence ID" value="NZ_FRBI01000016.1"/>
</dbReference>
<dbReference type="InterPro" id="IPR038732">
    <property type="entry name" value="HpyO/CreE_NAD-binding"/>
</dbReference>
<proteinExistence type="predicted"/>
<dbReference type="PANTHER" id="PTHR40254:SF1">
    <property type="entry name" value="BLR0577 PROTEIN"/>
    <property type="match status" value="1"/>
</dbReference>
<dbReference type="AlphaFoldDB" id="A0A1M7MMC6"/>
<gene>
    <name evidence="2" type="ORF">SAMN05216499_11686</name>
</gene>
<evidence type="ECO:0000259" key="1">
    <source>
        <dbReference type="Pfam" id="PF13454"/>
    </source>
</evidence>